<name>A0A1R3G9Y0_COCAP</name>
<gene>
    <name evidence="1" type="ORF">CCACVL1_27539</name>
</gene>
<dbReference type="EMBL" id="AWWV01014872">
    <property type="protein sequence ID" value="OMO54820.1"/>
    <property type="molecule type" value="Genomic_DNA"/>
</dbReference>
<accession>A0A1R3G9Y0</accession>
<protein>
    <submittedName>
        <fullName evidence="1">Uncharacterized protein</fullName>
    </submittedName>
</protein>
<comment type="caution">
    <text evidence="1">The sequence shown here is derived from an EMBL/GenBank/DDBJ whole genome shotgun (WGS) entry which is preliminary data.</text>
</comment>
<feature type="non-terminal residue" evidence="1">
    <location>
        <position position="1"/>
    </location>
</feature>
<keyword evidence="2" id="KW-1185">Reference proteome</keyword>
<dbReference type="AlphaFoldDB" id="A0A1R3G9Y0"/>
<reference evidence="1 2" key="1">
    <citation type="submission" date="2013-09" db="EMBL/GenBank/DDBJ databases">
        <title>Corchorus capsularis genome sequencing.</title>
        <authorList>
            <person name="Alam M."/>
            <person name="Haque M.S."/>
            <person name="Islam M.S."/>
            <person name="Emdad E.M."/>
            <person name="Islam M.M."/>
            <person name="Ahmed B."/>
            <person name="Halim A."/>
            <person name="Hossen Q.M.M."/>
            <person name="Hossain M.Z."/>
            <person name="Ahmed R."/>
            <person name="Khan M.M."/>
            <person name="Islam R."/>
            <person name="Rashid M.M."/>
            <person name="Khan S.A."/>
            <person name="Rahman M.S."/>
            <person name="Alam M."/>
        </authorList>
    </citation>
    <scope>NUCLEOTIDE SEQUENCE [LARGE SCALE GENOMIC DNA]</scope>
    <source>
        <strain evidence="2">cv. CVL-1</strain>
        <tissue evidence="1">Whole seedling</tissue>
    </source>
</reference>
<dbReference type="Gramene" id="OMO54820">
    <property type="protein sequence ID" value="OMO54820"/>
    <property type="gene ID" value="CCACVL1_27539"/>
</dbReference>
<evidence type="ECO:0000313" key="2">
    <source>
        <dbReference type="Proteomes" id="UP000188268"/>
    </source>
</evidence>
<sequence>KEAVPQHLLVAVASVHASGGVRSPIQLMDIFIAVD</sequence>
<proteinExistence type="predicted"/>
<evidence type="ECO:0000313" key="1">
    <source>
        <dbReference type="EMBL" id="OMO54820.1"/>
    </source>
</evidence>
<dbReference type="Proteomes" id="UP000188268">
    <property type="component" value="Unassembled WGS sequence"/>
</dbReference>
<organism evidence="1 2">
    <name type="scientific">Corchorus capsularis</name>
    <name type="common">Jute</name>
    <dbReference type="NCBI Taxonomy" id="210143"/>
    <lineage>
        <taxon>Eukaryota</taxon>
        <taxon>Viridiplantae</taxon>
        <taxon>Streptophyta</taxon>
        <taxon>Embryophyta</taxon>
        <taxon>Tracheophyta</taxon>
        <taxon>Spermatophyta</taxon>
        <taxon>Magnoliopsida</taxon>
        <taxon>eudicotyledons</taxon>
        <taxon>Gunneridae</taxon>
        <taxon>Pentapetalae</taxon>
        <taxon>rosids</taxon>
        <taxon>malvids</taxon>
        <taxon>Malvales</taxon>
        <taxon>Malvaceae</taxon>
        <taxon>Grewioideae</taxon>
        <taxon>Apeibeae</taxon>
        <taxon>Corchorus</taxon>
    </lineage>
</organism>